<dbReference type="InterPro" id="IPR001650">
    <property type="entry name" value="Helicase_C-like"/>
</dbReference>
<gene>
    <name evidence="3" type="ORF">FHR37_004891</name>
    <name evidence="4" type="ORF">SAMN05421678_12054</name>
</gene>
<evidence type="ECO:0000313" key="3">
    <source>
        <dbReference type="EMBL" id="NYH86040.1"/>
    </source>
</evidence>
<name>A0A1I3ASH2_9ACTN</name>
<dbReference type="OrthoDB" id="713315at2"/>
<keyword evidence="4" id="KW-0547">Nucleotide-binding</keyword>
<keyword evidence="4" id="KW-0067">ATP-binding</keyword>
<dbReference type="AlphaFoldDB" id="A0A1I3ASH2"/>
<feature type="region of interest" description="Disordered" evidence="1">
    <location>
        <begin position="50"/>
        <end position="78"/>
    </location>
</feature>
<dbReference type="SUPFAM" id="SSF52540">
    <property type="entry name" value="P-loop containing nucleoside triphosphate hydrolases"/>
    <property type="match status" value="1"/>
</dbReference>
<feature type="domain" description="Helicase C-terminal" evidence="2">
    <location>
        <begin position="764"/>
        <end position="903"/>
    </location>
</feature>
<evidence type="ECO:0000313" key="4">
    <source>
        <dbReference type="EMBL" id="SFH52920.1"/>
    </source>
</evidence>
<keyword evidence="4" id="KW-0347">Helicase</keyword>
<keyword evidence="6" id="KW-1185">Reference proteome</keyword>
<dbReference type="Proteomes" id="UP000199052">
    <property type="component" value="Unassembled WGS sequence"/>
</dbReference>
<feature type="region of interest" description="Disordered" evidence="1">
    <location>
        <begin position="359"/>
        <end position="378"/>
    </location>
</feature>
<dbReference type="EMBL" id="FOOI01000020">
    <property type="protein sequence ID" value="SFH52920.1"/>
    <property type="molecule type" value="Genomic_DNA"/>
</dbReference>
<accession>A0A1I3ASH2</accession>
<evidence type="ECO:0000313" key="6">
    <source>
        <dbReference type="Proteomes" id="UP000533017"/>
    </source>
</evidence>
<dbReference type="Pfam" id="PF00271">
    <property type="entry name" value="Helicase_C"/>
    <property type="match status" value="1"/>
</dbReference>
<dbReference type="GO" id="GO:0004386">
    <property type="term" value="F:helicase activity"/>
    <property type="evidence" value="ECO:0007669"/>
    <property type="project" value="UniProtKB-KW"/>
</dbReference>
<reference evidence="3 6" key="2">
    <citation type="submission" date="2020-07" db="EMBL/GenBank/DDBJ databases">
        <title>Sequencing the genomes of 1000 actinobacteria strains.</title>
        <authorList>
            <person name="Klenk H.-P."/>
        </authorList>
    </citation>
    <scope>NUCLEOTIDE SEQUENCE [LARGE SCALE GENOMIC DNA]</scope>
    <source>
        <strain evidence="3 6">DSM 45117</strain>
    </source>
</reference>
<dbReference type="SMART" id="SM00490">
    <property type="entry name" value="HELICc"/>
    <property type="match status" value="1"/>
</dbReference>
<feature type="compositionally biased region" description="Acidic residues" evidence="1">
    <location>
        <begin position="60"/>
        <end position="72"/>
    </location>
</feature>
<dbReference type="Proteomes" id="UP000533017">
    <property type="component" value="Unassembled WGS sequence"/>
</dbReference>
<organism evidence="4 5">
    <name type="scientific">Actinopolymorpha cephalotaxi</name>
    <dbReference type="NCBI Taxonomy" id="504797"/>
    <lineage>
        <taxon>Bacteria</taxon>
        <taxon>Bacillati</taxon>
        <taxon>Actinomycetota</taxon>
        <taxon>Actinomycetes</taxon>
        <taxon>Propionibacteriales</taxon>
        <taxon>Actinopolymorphaceae</taxon>
        <taxon>Actinopolymorpha</taxon>
    </lineage>
</organism>
<evidence type="ECO:0000256" key="1">
    <source>
        <dbReference type="SAM" id="MobiDB-lite"/>
    </source>
</evidence>
<sequence>MNTLEQAYDTREFMLRRLSEDLLGGPADDTLRELPLSRFVMGILFPQVESDSTAQQPASVEDDVENDVEAEAGNEAPDTVVDPGVSMSRIRYPRSMGMTLTVGDEAGAGVAVSVSASRYEQSDETSWKSCELPPWHRVIEAHPPRLDRIAVKEGLQLVVNSREPLDGTIAITLTLVNSLTAAHGEKDAACWFRPSIVAAATGTELRERPPVTVAGVDELEVASQRMLFRDVRSFAVGHGCAVTWEGNTPDAVATTFLPRHELLLSEAAGGDGLDLSMDVLAVEESFEVLEGLIAMYRSWIDELESASAVRPSDDDIETLRRHVAEAREAASRMESGLEVLRNDADVRRAFQLTNLAMAQQRSRQEHHRSGGIGNPDSTSGAAWRPFQIAFILMNLSGLVNRHHTDRRIADLLWFPTGGGKTEAYLGIIGIAILLRRLRDPEAAGVSVLMRYTLRLLTLQQYQRATGLICALEMIRTQHMPRTAPISIGLWVGQASTPNDADTARRALQRARRPGSKDADDDGSDPVQLRQCPWCGHALDYRNYEVIDKAWMRVACGQSTCAFRDGLPVHIIDSDVYSNRPSLVIGTVDKFAMMPWKCEVGALLGVESVPLARDSQFHHPPPDLIVQDELHLISGPLGTMVGLYETAVDAITGADAPAKVVASTATIRRAHDQVRAVFAREARQFPPPGLTHRDSYFAVEAPRDTKASREYVGAMAPGASQTTLMVRVYASLLQSAAMVSATDPSADLYWTLLGYFNSLRVLGGAYIQVMDDVPDQMKVIAGRRGEQMRDPRAIREMTSRKRSSEIPQELEILERRRGETDAADVVLATNMISVGVDVDRLGLMVVMGQPQMSSEYIQATSRVGRRMPGLVVTVYNSARSRDLSHYENFAAYHRSLYHHVEATGATPFAPRARDRALHAILVSLARHRIAAAGPSRAAADAAKWIDDLEALVAVILTRAEAVRAHDGKCPDDESDETIRSELLGLIDEWAESRVSHYEGWFNRQRGALLVEASRVLGQGERDIDFPPAEPPWPTLTSMRDVDAESSIFLVRRRRNRRER</sequence>
<dbReference type="EMBL" id="JACBZA010000001">
    <property type="protein sequence ID" value="NYH86040.1"/>
    <property type="molecule type" value="Genomic_DNA"/>
</dbReference>
<dbReference type="PROSITE" id="PS51194">
    <property type="entry name" value="HELICASE_CTER"/>
    <property type="match status" value="1"/>
</dbReference>
<evidence type="ECO:0000313" key="5">
    <source>
        <dbReference type="Proteomes" id="UP000199052"/>
    </source>
</evidence>
<keyword evidence="4" id="KW-0378">Hydrolase</keyword>
<evidence type="ECO:0000259" key="2">
    <source>
        <dbReference type="PROSITE" id="PS51194"/>
    </source>
</evidence>
<protein>
    <submittedName>
        <fullName evidence="4">Helicase conserved C-terminal domain-containing protein</fullName>
    </submittedName>
</protein>
<dbReference type="Gene3D" id="3.40.50.300">
    <property type="entry name" value="P-loop containing nucleotide triphosphate hydrolases"/>
    <property type="match status" value="1"/>
</dbReference>
<dbReference type="InterPro" id="IPR027417">
    <property type="entry name" value="P-loop_NTPase"/>
</dbReference>
<dbReference type="CDD" id="cd18785">
    <property type="entry name" value="SF2_C"/>
    <property type="match status" value="1"/>
</dbReference>
<dbReference type="STRING" id="504797.SAMN05421678_12054"/>
<proteinExistence type="predicted"/>
<feature type="region of interest" description="Disordered" evidence="1">
    <location>
        <begin position="501"/>
        <end position="525"/>
    </location>
</feature>
<dbReference type="RefSeq" id="WP_092889022.1">
    <property type="nucleotide sequence ID" value="NZ_FOOI01000020.1"/>
</dbReference>
<reference evidence="4 5" key="1">
    <citation type="submission" date="2016-10" db="EMBL/GenBank/DDBJ databases">
        <authorList>
            <person name="de Groot N.N."/>
        </authorList>
    </citation>
    <scope>NUCLEOTIDE SEQUENCE [LARGE SCALE GENOMIC DNA]</scope>
    <source>
        <strain evidence="4 5">CPCC 202808</strain>
    </source>
</reference>